<dbReference type="WBParaSite" id="RSKR_0000224900.1">
    <property type="protein sequence ID" value="RSKR_0000224900.1"/>
    <property type="gene ID" value="RSKR_0000224900"/>
</dbReference>
<evidence type="ECO:0000313" key="1">
    <source>
        <dbReference type="Proteomes" id="UP000095286"/>
    </source>
</evidence>
<organism evidence="1 2">
    <name type="scientific">Rhabditophanes sp. KR3021</name>
    <dbReference type="NCBI Taxonomy" id="114890"/>
    <lineage>
        <taxon>Eukaryota</taxon>
        <taxon>Metazoa</taxon>
        <taxon>Ecdysozoa</taxon>
        <taxon>Nematoda</taxon>
        <taxon>Chromadorea</taxon>
        <taxon>Rhabditida</taxon>
        <taxon>Tylenchina</taxon>
        <taxon>Panagrolaimomorpha</taxon>
        <taxon>Strongyloidoidea</taxon>
        <taxon>Alloionematidae</taxon>
        <taxon>Rhabditophanes</taxon>
    </lineage>
</organism>
<accession>A0AC35TN59</accession>
<proteinExistence type="predicted"/>
<protein>
    <submittedName>
        <fullName evidence="2">Apple domain-containing protein</fullName>
    </submittedName>
</protein>
<sequence>MTVQVPNIKRFLSVLVTLSFVPVTVISDAPARKGEDVNLDSSGHLFNNPARDIYNNEMIDQNRLLQQAPMFRHDDALTSRQDVAKVFITAPPSTPFDRTTIAKKNTNLRSRMSSRLSTHLVKIQTEPSKKVTIQPFHVFDKKYQVKLSQKTTATYNQNVRANPNDQDSLSTNIIPSIIRNFSEPNPTTTTSLPKTEFPSFDTSLSVFNEASIGSSQNSDNDITQYEDDNIQNVVTSPKHKERQVNKAFGDDLYGSIKKGKFLDDSKSTTDIKTTDFPFEVSSELEDILDLGENKGAKDVTLVKDISSIKEHDGDGLIGNNRKEMGEDDVDSVDERNNEMVKGKLTFPTLTPSTILIKSTGSPEAVQLMKLAVPTSSSRKLIELGGKESFNGVALPVLQKDRKQHLSLITRTNIQGLHEQSIEDFSEDRNEIIKKGLVDPNYGDRSPKSYLKPMRIESTGFQPKQNEDNNWRRKESVNYYRVKWNERNLKEKTYPYTNNYGKEEDGDLIDFANDKLTFDRQLAAPLMVGTASKGVDSVNGLVSMSEMKDIHVHPIKINRIPAVFEIPKPIKLPTASVIPSDSREYEGKIQTLRKKLALRRKEKVDELKYYPNDALKLLIPQRDVPNKAIRENESAKDLIGFEVASKVELTKHTLHSIKSRVVQRCFEHSPGKLIKDLRPSERRINLAEIECLMFCGSRNDCGVISYSIKLKMCDMYDKKMLGKKSVEDLSISFDGMDLFKPKQNMTNIMECINRAQQIRRKMEVNALGDGVEFTNKYDKRRQYQKPKLLVYDPRSVVENNIVSNANPAVAYVPPSLRKLLASTTYKDKDVSEMAELSDIDDLTDDFKVPLPGSSNEFSTVLNKSDVQDEFSCGSNEVYSFILSEGFQTSARDGKMFYQNCDLASCKESCLKNVVLKGHRFECDSFAHDATNQDCFIYDLKSNFAGKFTDNSLKKNSLKKSATLNYYEKICINDKLAVDCRKNESYLKKLPQHILLGFASLSKKSKSMEGCANLCYSRSKTEDICDSIMFFNDDDDNNCFLNMKSPEKERESYLLPEPENSVDYVSISDCLKELD</sequence>
<dbReference type="Proteomes" id="UP000095286">
    <property type="component" value="Unplaced"/>
</dbReference>
<reference evidence="2" key="1">
    <citation type="submission" date="2016-11" db="UniProtKB">
        <authorList>
            <consortium name="WormBaseParasite"/>
        </authorList>
    </citation>
    <scope>IDENTIFICATION</scope>
    <source>
        <strain evidence="2">KR3021</strain>
    </source>
</reference>
<name>A0AC35TN59_9BILA</name>
<evidence type="ECO:0000313" key="2">
    <source>
        <dbReference type="WBParaSite" id="RSKR_0000224900.1"/>
    </source>
</evidence>